<dbReference type="AlphaFoldDB" id="T1GQF6"/>
<dbReference type="EMBL" id="CAQQ02198345">
    <property type="status" value="NOT_ANNOTATED_CDS"/>
    <property type="molecule type" value="Genomic_DNA"/>
</dbReference>
<accession>T1GQF6</accession>
<dbReference type="EnsemblMetazoa" id="MESCA005861-RA">
    <property type="protein sequence ID" value="MESCA005861-PA"/>
    <property type="gene ID" value="MESCA005861"/>
</dbReference>
<reference evidence="2" key="2">
    <citation type="submission" date="2015-06" db="UniProtKB">
        <authorList>
            <consortium name="EnsemblMetazoa"/>
        </authorList>
    </citation>
    <scope>IDENTIFICATION</scope>
</reference>
<protein>
    <submittedName>
        <fullName evidence="2">Uncharacterized protein</fullName>
    </submittedName>
</protein>
<keyword evidence="3" id="KW-1185">Reference proteome</keyword>
<dbReference type="STRING" id="36166.T1GQF6"/>
<feature type="region of interest" description="Disordered" evidence="1">
    <location>
        <begin position="84"/>
        <end position="123"/>
    </location>
</feature>
<reference evidence="3" key="1">
    <citation type="submission" date="2013-02" db="EMBL/GenBank/DDBJ databases">
        <authorList>
            <person name="Hughes D."/>
        </authorList>
    </citation>
    <scope>NUCLEOTIDE SEQUENCE</scope>
    <source>
        <strain>Durham</strain>
        <strain evidence="3">NC isolate 2 -- Noor lab</strain>
    </source>
</reference>
<sequence length="227" mass="24931">MKYLSSRTIESTIGSDTTTRFGSMRNSSGLNTITLNRYRDQCVWELKSIPSNYFYTLLGLPCIKYFALYAAAKTAVYMKTKHLTRSHAMREATSPPRTPTPRSDRANEFSGSLSNDLGISDSKIHNQLSPTKIMDSGGNAPSVIVTSQNQTNENISNNGSVICEADFPKLTPPKSSKNSRNSSSANSTNTNTKEQSNPQNSQDSSSNRSENSNITQKNDVLLSLIDI</sequence>
<dbReference type="Proteomes" id="UP000015102">
    <property type="component" value="Unassembled WGS sequence"/>
</dbReference>
<evidence type="ECO:0000313" key="2">
    <source>
        <dbReference type="EnsemblMetazoa" id="MESCA005861-PA"/>
    </source>
</evidence>
<evidence type="ECO:0000313" key="3">
    <source>
        <dbReference type="Proteomes" id="UP000015102"/>
    </source>
</evidence>
<feature type="compositionally biased region" description="Polar residues" evidence="1">
    <location>
        <begin position="150"/>
        <end position="160"/>
    </location>
</feature>
<name>T1GQF6_MEGSC</name>
<dbReference type="EMBL" id="CAQQ02198344">
    <property type="status" value="NOT_ANNOTATED_CDS"/>
    <property type="molecule type" value="Genomic_DNA"/>
</dbReference>
<organism evidence="2 3">
    <name type="scientific">Megaselia scalaris</name>
    <name type="common">Humpbacked fly</name>
    <name type="synonym">Phora scalaris</name>
    <dbReference type="NCBI Taxonomy" id="36166"/>
    <lineage>
        <taxon>Eukaryota</taxon>
        <taxon>Metazoa</taxon>
        <taxon>Ecdysozoa</taxon>
        <taxon>Arthropoda</taxon>
        <taxon>Hexapoda</taxon>
        <taxon>Insecta</taxon>
        <taxon>Pterygota</taxon>
        <taxon>Neoptera</taxon>
        <taxon>Endopterygota</taxon>
        <taxon>Diptera</taxon>
        <taxon>Brachycera</taxon>
        <taxon>Muscomorpha</taxon>
        <taxon>Platypezoidea</taxon>
        <taxon>Phoridae</taxon>
        <taxon>Megaseliini</taxon>
        <taxon>Megaselia</taxon>
    </lineage>
</organism>
<feature type="region of interest" description="Disordered" evidence="1">
    <location>
        <begin position="150"/>
        <end position="215"/>
    </location>
</feature>
<evidence type="ECO:0000256" key="1">
    <source>
        <dbReference type="SAM" id="MobiDB-lite"/>
    </source>
</evidence>
<feature type="compositionally biased region" description="Low complexity" evidence="1">
    <location>
        <begin position="174"/>
        <end position="213"/>
    </location>
</feature>
<dbReference type="EMBL" id="CAQQ02198343">
    <property type="status" value="NOT_ANNOTATED_CDS"/>
    <property type="molecule type" value="Genomic_DNA"/>
</dbReference>
<dbReference type="HOGENOM" id="CLU_1220906_0_0_1"/>
<proteinExistence type="predicted"/>